<dbReference type="PANTHER" id="PTHR43308">
    <property type="entry name" value="OUTER MEMBRANE PROTEIN ALPHA-RELATED"/>
    <property type="match status" value="1"/>
</dbReference>
<feature type="domain" description="SH3b" evidence="5">
    <location>
        <begin position="249"/>
        <end position="311"/>
    </location>
</feature>
<keyword evidence="1" id="KW-0677">Repeat</keyword>
<dbReference type="InterPro" id="IPR001119">
    <property type="entry name" value="SLH_dom"/>
</dbReference>
<accession>F1TDB9</accession>
<dbReference type="Pfam" id="PF08239">
    <property type="entry name" value="SH3_3"/>
    <property type="match status" value="1"/>
</dbReference>
<reference evidence="6" key="1">
    <citation type="submission" date="2009-07" db="EMBL/GenBank/DDBJ databases">
        <authorList>
            <consortium name="US DOE Joint Genome Institute (JGI-PGF)"/>
            <person name="Lucas S."/>
            <person name="Copeland A."/>
            <person name="Lapidus A."/>
            <person name="Glavina del Rio T."/>
            <person name="Tice H."/>
            <person name="Bruce D."/>
            <person name="Goodwin L."/>
            <person name="Pitluck S."/>
            <person name="Larimer F."/>
            <person name="Land M.L."/>
            <person name="Mouttaki H."/>
            <person name="He Z."/>
            <person name="Zhou J."/>
            <person name="Hemme C.L."/>
        </authorList>
    </citation>
    <scope>NUCLEOTIDE SEQUENCE</scope>
    <source>
        <strain evidence="6">DSM 2782</strain>
    </source>
</reference>
<keyword evidence="3" id="KW-0472">Membrane</keyword>
<dbReference type="Gene3D" id="2.30.30.40">
    <property type="entry name" value="SH3 Domains"/>
    <property type="match status" value="1"/>
</dbReference>
<dbReference type="eggNOG" id="COG3409">
    <property type="taxonomic scope" value="Bacteria"/>
</dbReference>
<evidence type="ECO:0000256" key="1">
    <source>
        <dbReference type="ARBA" id="ARBA00022737"/>
    </source>
</evidence>
<dbReference type="AlphaFoldDB" id="F1TDB9"/>
<dbReference type="PROSITE" id="PS51272">
    <property type="entry name" value="SLH"/>
    <property type="match status" value="3"/>
</dbReference>
<feature type="domain" description="SLH" evidence="4">
    <location>
        <begin position="170"/>
        <end position="233"/>
    </location>
</feature>
<evidence type="ECO:0000259" key="5">
    <source>
        <dbReference type="PROSITE" id="PS51781"/>
    </source>
</evidence>
<dbReference type="PROSITE" id="PS51781">
    <property type="entry name" value="SH3B"/>
    <property type="match status" value="1"/>
</dbReference>
<evidence type="ECO:0000256" key="2">
    <source>
        <dbReference type="SAM" id="MobiDB-lite"/>
    </source>
</evidence>
<feature type="compositionally biased region" description="Low complexity" evidence="2">
    <location>
        <begin position="321"/>
        <end position="335"/>
    </location>
</feature>
<proteinExistence type="predicted"/>
<dbReference type="Proteomes" id="UP000003860">
    <property type="component" value="Unassembled WGS sequence"/>
</dbReference>
<dbReference type="EMBL" id="ACXX02000007">
    <property type="protein sequence ID" value="EGD47557.1"/>
    <property type="molecule type" value="Genomic_DNA"/>
</dbReference>
<dbReference type="eggNOG" id="COG3103">
    <property type="taxonomic scope" value="Bacteria"/>
</dbReference>
<dbReference type="InterPro" id="IPR003646">
    <property type="entry name" value="SH3-like_bac-type"/>
</dbReference>
<feature type="region of interest" description="Disordered" evidence="2">
    <location>
        <begin position="312"/>
        <end position="335"/>
    </location>
</feature>
<dbReference type="STRING" id="588581.Cpap_1750"/>
<dbReference type="PANTHER" id="PTHR43308:SF5">
    <property type="entry name" value="S-LAYER PROTEIN _ PEPTIDOGLYCAN ENDO-BETA-N-ACETYLGLUCOSAMINIDASE"/>
    <property type="match status" value="1"/>
</dbReference>
<evidence type="ECO:0000259" key="4">
    <source>
        <dbReference type="PROSITE" id="PS51272"/>
    </source>
</evidence>
<feature type="domain" description="SLH" evidence="4">
    <location>
        <begin position="114"/>
        <end position="169"/>
    </location>
</feature>
<evidence type="ECO:0000313" key="7">
    <source>
        <dbReference type="Proteomes" id="UP000003860"/>
    </source>
</evidence>
<dbReference type="Pfam" id="PF00395">
    <property type="entry name" value="SLH"/>
    <property type="match status" value="3"/>
</dbReference>
<organism evidence="6 7">
    <name type="scientific">Ruminiclostridium papyrosolvens DSM 2782</name>
    <dbReference type="NCBI Taxonomy" id="588581"/>
    <lineage>
        <taxon>Bacteria</taxon>
        <taxon>Bacillati</taxon>
        <taxon>Bacillota</taxon>
        <taxon>Clostridia</taxon>
        <taxon>Eubacteriales</taxon>
        <taxon>Oscillospiraceae</taxon>
        <taxon>Ruminiclostridium</taxon>
    </lineage>
</organism>
<keyword evidence="7" id="KW-1185">Reference proteome</keyword>
<protein>
    <submittedName>
        <fullName evidence="6">SH3 type 3 domain protein</fullName>
    </submittedName>
</protein>
<keyword evidence="3" id="KW-0812">Transmembrane</keyword>
<dbReference type="InterPro" id="IPR051465">
    <property type="entry name" value="Cell_Envelope_Struct_Comp"/>
</dbReference>
<name>F1TDB9_9FIRM</name>
<feature type="domain" description="SLH" evidence="4">
    <location>
        <begin position="50"/>
        <end position="113"/>
    </location>
</feature>
<dbReference type="SMART" id="SM00287">
    <property type="entry name" value="SH3b"/>
    <property type="match status" value="1"/>
</dbReference>
<feature type="transmembrane region" description="Helical" evidence="3">
    <location>
        <begin position="20"/>
        <end position="43"/>
    </location>
</feature>
<comment type="caution">
    <text evidence="6">The sequence shown here is derived from an EMBL/GenBank/DDBJ whole genome shotgun (WGS) entry which is preliminary data.</text>
</comment>
<gene>
    <name evidence="6" type="ORF">Cpap_1750</name>
</gene>
<sequence length="566" mass="63512">MRNYLHKGRKMKNNIFKDNYYYLCKKLVICFSVLSIMLTMMTLSNNNSSAASILLNDIQNHWAEKDIEKAVDSGYVKGYTDSTFKPDMPVTRAECVSMLNSAFGVTTKESTAHFTDVSTKDWFAANVWTAANASYMSGYPDNTFRPYNFITREQCAMAIFNLTKINANSKKVFQDDGQIANWSRNAVTALASAGIISGYNDGKFYPAKNVTRAQAVVMINNAKSYLSKMSENTSPPQKDSENIEITPVRSSIVVTGSIVNIRANPGTSYSVIGQVKSGDILEANGLSNNWYRVLFNGSTGWITAQYVKETSETSRGGYGRDNQNNSSQTDNNNEQNMQNVTNYVLIWKLSQSESGNIDALIEKAKTLRIGYVIKTHDGSAWWQEQADAIKKFKAAGIPCGAWGYCYGNHLQDEINNVQKSFEAGASFYIADVEKEYENVNMRDKAQQFMSAISQLGPVDYTSYAYPTYHSALPFDIFNQYARYAMPQSYWKLIGDSPQECYDRSVKEYKATGAKNIALMGMICDNVAVSEIKEFQKLCLNNNSPIFWWDYQEASPEMLNAIGIDSF</sequence>
<reference evidence="6" key="2">
    <citation type="submission" date="2011-01" db="EMBL/GenBank/DDBJ databases">
        <title>The Non-contiguous Finished genome of Clostridium papyrosolvens.</title>
        <authorList>
            <person name="Lucas S."/>
            <person name="Copeland A."/>
            <person name="Lapidus A."/>
            <person name="Cheng J.-F."/>
            <person name="Goodwin L."/>
            <person name="Pitluck S."/>
            <person name="Misra M."/>
            <person name="Chertkov O."/>
            <person name="Detter J.C."/>
            <person name="Han C."/>
            <person name="Tapia R."/>
            <person name="Land M."/>
            <person name="Hauser L."/>
            <person name="Kyrpides N."/>
            <person name="Ivanova N."/>
            <person name="Pagani I."/>
            <person name="Mouttaki H."/>
            <person name="He Z."/>
            <person name="Zhou J."/>
            <person name="Hemme C.L."/>
            <person name="Woyke T."/>
        </authorList>
    </citation>
    <scope>NUCLEOTIDE SEQUENCE [LARGE SCALE GENOMIC DNA]</scope>
    <source>
        <strain evidence="6">DSM 2782</strain>
    </source>
</reference>
<evidence type="ECO:0000256" key="3">
    <source>
        <dbReference type="SAM" id="Phobius"/>
    </source>
</evidence>
<evidence type="ECO:0000313" key="6">
    <source>
        <dbReference type="EMBL" id="EGD47557.1"/>
    </source>
</evidence>
<keyword evidence="3" id="KW-1133">Transmembrane helix</keyword>